<dbReference type="WBParaSite" id="ES5_v2.g24842.t1">
    <property type="protein sequence ID" value="ES5_v2.g24842.t1"/>
    <property type="gene ID" value="ES5_v2.g24842"/>
</dbReference>
<dbReference type="Proteomes" id="UP000887579">
    <property type="component" value="Unplaced"/>
</dbReference>
<name>A0AC34G562_9BILA</name>
<evidence type="ECO:0000313" key="1">
    <source>
        <dbReference type="Proteomes" id="UP000887579"/>
    </source>
</evidence>
<organism evidence="1 2">
    <name type="scientific">Panagrolaimus sp. ES5</name>
    <dbReference type="NCBI Taxonomy" id="591445"/>
    <lineage>
        <taxon>Eukaryota</taxon>
        <taxon>Metazoa</taxon>
        <taxon>Ecdysozoa</taxon>
        <taxon>Nematoda</taxon>
        <taxon>Chromadorea</taxon>
        <taxon>Rhabditida</taxon>
        <taxon>Tylenchina</taxon>
        <taxon>Panagrolaimomorpha</taxon>
        <taxon>Panagrolaimoidea</taxon>
        <taxon>Panagrolaimidae</taxon>
        <taxon>Panagrolaimus</taxon>
    </lineage>
</organism>
<evidence type="ECO:0000313" key="2">
    <source>
        <dbReference type="WBParaSite" id="ES5_v2.g24842.t1"/>
    </source>
</evidence>
<proteinExistence type="predicted"/>
<accession>A0AC34G562</accession>
<reference evidence="2" key="1">
    <citation type="submission" date="2022-11" db="UniProtKB">
        <authorList>
            <consortium name="WormBaseParasite"/>
        </authorList>
    </citation>
    <scope>IDENTIFICATION</scope>
</reference>
<sequence>MFDNYANDVIEYPFSLEWRIPEDNLEALKDSTKKECLKSDNFSAFNFSPIPYHFEFYPNGNNSENRGKVCIFLQIPNEDRRNVCINCTFSIETSESQKYIDYIYDEEFLEYGIEICKNEDFFSKRKYIISGQCTVRVDGAHESIFASQSPLFAAMFKQMKDENDKTIEILDFTFDIVSLAVKLCYCRFLVSKISSKKAILLLKFAAAYDISILKVNLL</sequence>
<protein>
    <submittedName>
        <fullName evidence="2">BTB domain-containing protein</fullName>
    </submittedName>
</protein>